<organism evidence="2 3">
    <name type="scientific">Plasmodium yoelii</name>
    <dbReference type="NCBI Taxonomy" id="5861"/>
    <lineage>
        <taxon>Eukaryota</taxon>
        <taxon>Sar</taxon>
        <taxon>Alveolata</taxon>
        <taxon>Apicomplexa</taxon>
        <taxon>Aconoidasida</taxon>
        <taxon>Haemosporida</taxon>
        <taxon>Plasmodiidae</taxon>
        <taxon>Plasmodium</taxon>
        <taxon>Plasmodium (Vinckeia)</taxon>
    </lineage>
</organism>
<protein>
    <submittedName>
        <fullName evidence="2">PIR protein</fullName>
    </submittedName>
</protein>
<accession>A0A4V0KG89</accession>
<name>A0A4V0KG89_PLAYE</name>
<evidence type="ECO:0000313" key="2">
    <source>
        <dbReference type="EMBL" id="VTZ73542.1"/>
    </source>
</evidence>
<dbReference type="VEuPathDB" id="PlasmoDB:PY05875"/>
<dbReference type="EMBL" id="LM993658">
    <property type="protein sequence ID" value="VTZ73542.1"/>
    <property type="molecule type" value="Genomic_DNA"/>
</dbReference>
<dbReference type="OrthoDB" id="373306at2759"/>
<reference evidence="2 3" key="1">
    <citation type="journal article" date="2014" name="BMC Biol.">
        <title>A comprehensive evaluation of rodent malaria parasite genomes and gene expression.</title>
        <authorList>
            <person name="Otto T.D."/>
            <person name="Bohme U."/>
            <person name="Jackson A.P."/>
            <person name="Hunt M."/>
            <person name="Franke-Fayard B."/>
            <person name="Hoeijmakers W.A."/>
            <person name="Religa A.A."/>
            <person name="Robertson L."/>
            <person name="Sanders M."/>
            <person name="Ogun S.A."/>
            <person name="Cunningham D."/>
            <person name="Erhart A."/>
            <person name="Billker O."/>
            <person name="Khan S.M."/>
            <person name="Stunnenberg H.G."/>
            <person name="Langhorne J."/>
            <person name="Holder A.A."/>
            <person name="Waters A.P."/>
            <person name="Newbold C.I."/>
            <person name="Pain A."/>
            <person name="Berriman M."/>
            <person name="Janse C.J."/>
        </authorList>
    </citation>
    <scope>NUCLEOTIDE SEQUENCE [LARGE SCALE GENOMIC DNA]</scope>
    <source>
        <strain evidence="2 3">17X</strain>
    </source>
</reference>
<dbReference type="NCBIfam" id="TIGR01590">
    <property type="entry name" value="yir-bir-cir_Pla"/>
    <property type="match status" value="1"/>
</dbReference>
<keyword evidence="1" id="KW-0175">Coiled coil</keyword>
<dbReference type="Pfam" id="PF06022">
    <property type="entry name" value="Cir_Bir_Yir"/>
    <property type="match status" value="1"/>
</dbReference>
<dbReference type="InterPro" id="IPR006477">
    <property type="entry name" value="Yir_bir_cir"/>
</dbReference>
<dbReference type="Proteomes" id="UP000072874">
    <property type="component" value="Chromosome 4"/>
</dbReference>
<evidence type="ECO:0000313" key="3">
    <source>
        <dbReference type="Proteomes" id="UP000072874"/>
    </source>
</evidence>
<feature type="coiled-coil region" evidence="1">
    <location>
        <begin position="96"/>
        <end position="123"/>
    </location>
</feature>
<dbReference type="VEuPathDB" id="PlasmoDB:Py17XNL_000404044"/>
<dbReference type="KEGG" id="pyo:PY17X_0422501"/>
<dbReference type="PROSITE" id="PS51257">
    <property type="entry name" value="PROKAR_LIPOPROTEIN"/>
    <property type="match status" value="1"/>
</dbReference>
<dbReference type="GeneID" id="55210793"/>
<evidence type="ECO:0000256" key="1">
    <source>
        <dbReference type="SAM" id="Coils"/>
    </source>
</evidence>
<dbReference type="VEuPathDB" id="PlasmoDB:PYYM_0201000"/>
<gene>
    <name evidence="2" type="ORF">PY17X_0422501</name>
</gene>
<dbReference type="VEuPathDB" id="PlasmoDB:PY17X_0422501"/>
<dbReference type="RefSeq" id="XP_034493387.1">
    <property type="nucleotide sequence ID" value="XM_034637742.1"/>
</dbReference>
<dbReference type="AlphaFoldDB" id="A0A4V0KG89"/>
<sequence length="145" mass="17416">MNFKNNNKEYVGYILMLVGCMLSLKNNDGTNNLKYFYSTFINSDEKYKAIKDATDYKDLIDKKQNLMNMIIIFKFYDAFKILCNIYNEYKKENTNCKNYLKKAKEFVKKYEELNKDLNITEDSPFYQVFSSLSTDYNNLKKMQWC</sequence>
<proteinExistence type="predicted"/>